<evidence type="ECO:0000256" key="5">
    <source>
        <dbReference type="PROSITE-ProRule" id="PRU00278"/>
    </source>
</evidence>
<comment type="similarity">
    <text evidence="2">Belongs to the PpiC/parvulin rotamase family.</text>
</comment>
<dbReference type="PANTHER" id="PTHR47245">
    <property type="entry name" value="PEPTIDYLPROLYL ISOMERASE"/>
    <property type="match status" value="1"/>
</dbReference>
<comment type="caution">
    <text evidence="8">The sequence shown here is derived from an EMBL/GenBank/DDBJ whole genome shotgun (WGS) entry which is preliminary data.</text>
</comment>
<evidence type="ECO:0000313" key="9">
    <source>
        <dbReference type="Proteomes" id="UP000714380"/>
    </source>
</evidence>
<keyword evidence="9" id="KW-1185">Reference proteome</keyword>
<dbReference type="EMBL" id="JAEDAH010000035">
    <property type="protein sequence ID" value="MCA6063355.1"/>
    <property type="molecule type" value="Genomic_DNA"/>
</dbReference>
<dbReference type="GO" id="GO:0016853">
    <property type="term" value="F:isomerase activity"/>
    <property type="evidence" value="ECO:0007669"/>
    <property type="project" value="UniProtKB-KW"/>
</dbReference>
<dbReference type="SUPFAM" id="SSF109998">
    <property type="entry name" value="Triger factor/SurA peptide-binding domain-like"/>
    <property type="match status" value="1"/>
</dbReference>
<evidence type="ECO:0000256" key="1">
    <source>
        <dbReference type="ARBA" id="ARBA00000971"/>
    </source>
</evidence>
<feature type="chain" id="PRO_5047292003" description="peptidylprolyl isomerase" evidence="6">
    <location>
        <begin position="21"/>
        <end position="446"/>
    </location>
</feature>
<evidence type="ECO:0000256" key="2">
    <source>
        <dbReference type="ARBA" id="ARBA00007656"/>
    </source>
</evidence>
<reference evidence="8 9" key="1">
    <citation type="submission" date="2020-12" db="EMBL/GenBank/DDBJ databases">
        <title>Novel Thalassolituus-related marine hydrocarbonoclastic bacteria mediated algae-derived hydrocarbons mineralization in twilight zone of the northern South China Sea.</title>
        <authorList>
            <person name="Dong C."/>
        </authorList>
    </citation>
    <scope>NUCLEOTIDE SEQUENCE [LARGE SCALE GENOMIC DNA]</scope>
    <source>
        <strain evidence="8 9">IMCC1826</strain>
    </source>
</reference>
<dbReference type="Proteomes" id="UP000714380">
    <property type="component" value="Unassembled WGS sequence"/>
</dbReference>
<dbReference type="Gene3D" id="3.10.50.40">
    <property type="match status" value="1"/>
</dbReference>
<dbReference type="InterPro" id="IPR027304">
    <property type="entry name" value="Trigger_fact/SurA_dom_sf"/>
</dbReference>
<keyword evidence="4 5" id="KW-0697">Rotamase</keyword>
<dbReference type="RefSeq" id="WP_225673285.1">
    <property type="nucleotide sequence ID" value="NZ_JAEDAH010000035.1"/>
</dbReference>
<dbReference type="InterPro" id="IPR000297">
    <property type="entry name" value="PPIase_PpiC"/>
</dbReference>
<dbReference type="InterPro" id="IPR046357">
    <property type="entry name" value="PPIase_dom_sf"/>
</dbReference>
<dbReference type="SUPFAM" id="SSF54534">
    <property type="entry name" value="FKBP-like"/>
    <property type="match status" value="1"/>
</dbReference>
<evidence type="ECO:0000256" key="3">
    <source>
        <dbReference type="ARBA" id="ARBA00013194"/>
    </source>
</evidence>
<protein>
    <recommendedName>
        <fullName evidence="3">peptidylprolyl isomerase</fullName>
        <ecNumber evidence="3">5.2.1.8</ecNumber>
    </recommendedName>
</protein>
<feature type="domain" description="PpiC" evidence="7">
    <location>
        <begin position="297"/>
        <end position="392"/>
    </location>
</feature>
<dbReference type="PANTHER" id="PTHR47245:SF2">
    <property type="entry name" value="PEPTIDYL-PROLYL CIS-TRANS ISOMERASE HP_0175-RELATED"/>
    <property type="match status" value="1"/>
</dbReference>
<organism evidence="8 9">
    <name type="scientific">Thalassolituus marinus</name>
    <dbReference type="NCBI Taxonomy" id="671053"/>
    <lineage>
        <taxon>Bacteria</taxon>
        <taxon>Pseudomonadati</taxon>
        <taxon>Pseudomonadota</taxon>
        <taxon>Gammaproteobacteria</taxon>
        <taxon>Oceanospirillales</taxon>
        <taxon>Oceanospirillaceae</taxon>
        <taxon>Thalassolituus</taxon>
    </lineage>
</organism>
<comment type="catalytic activity">
    <reaction evidence="1">
        <text>[protein]-peptidylproline (omega=180) = [protein]-peptidylproline (omega=0)</text>
        <dbReference type="Rhea" id="RHEA:16237"/>
        <dbReference type="Rhea" id="RHEA-COMP:10747"/>
        <dbReference type="Rhea" id="RHEA-COMP:10748"/>
        <dbReference type="ChEBI" id="CHEBI:83833"/>
        <dbReference type="ChEBI" id="CHEBI:83834"/>
        <dbReference type="EC" id="5.2.1.8"/>
    </reaction>
</comment>
<evidence type="ECO:0000256" key="4">
    <source>
        <dbReference type="ARBA" id="ARBA00023110"/>
    </source>
</evidence>
<gene>
    <name evidence="8" type="ORF">I9W95_07025</name>
</gene>
<dbReference type="Pfam" id="PF13145">
    <property type="entry name" value="Rotamase_2"/>
    <property type="match status" value="1"/>
</dbReference>
<evidence type="ECO:0000256" key="6">
    <source>
        <dbReference type="SAM" id="SignalP"/>
    </source>
</evidence>
<feature type="signal peptide" evidence="6">
    <location>
        <begin position="1"/>
        <end position="20"/>
    </location>
</feature>
<keyword evidence="5 8" id="KW-0413">Isomerase</keyword>
<accession>A0ABS7ZNR4</accession>
<dbReference type="InterPro" id="IPR050245">
    <property type="entry name" value="PrsA_foldase"/>
</dbReference>
<evidence type="ECO:0000259" key="7">
    <source>
        <dbReference type="PROSITE" id="PS50198"/>
    </source>
</evidence>
<name>A0ABS7ZNR4_9GAMM</name>
<sequence>MIRSSLFLGLVLAFTQPAAADIRYTLSGENDIAQVGELSVSRPLLDILLTQQKKAAAHSGKPATLQMILQQVIDDALMAEHARKTMSEEQLLPAVRVEFPWDVVHQRGLVSLLRNHYDQQILAAVAALPGGSFASLVEWNPQLNEALLKEKFALQPGLNIAYTEEQLELAKNTPVLTLTLDGKRQDISLFDIYRRQNVQGRLSLLSADLAFLKDQTRQYVGSLYVLHWSERTLGEKDFATLNQIITNKQQHQQLLRHLGMNADIHDDNPALRAKAATITDEQLQQAYTEHKEDFRVVEKARVRHIRLNDQQQADKVVEEIRQGLPFDKAVERYSVAADKASGGELGWLNRADEKRSWLHSIAFIQPQGVVSPAFRSPQNEGDIVFEILWVDERVEGYLPLSDKGVRYELAHTMAMEQIMHSVADLQQQLRKDSDIYLNQRLQANRS</sequence>
<dbReference type="EC" id="5.2.1.8" evidence="3"/>
<keyword evidence="6" id="KW-0732">Signal</keyword>
<dbReference type="PROSITE" id="PS50198">
    <property type="entry name" value="PPIC_PPIASE_2"/>
    <property type="match status" value="1"/>
</dbReference>
<evidence type="ECO:0000313" key="8">
    <source>
        <dbReference type="EMBL" id="MCA6063355.1"/>
    </source>
</evidence>
<proteinExistence type="inferred from homology"/>